<gene>
    <name evidence="3" type="ORF">M972_113117</name>
</gene>
<dbReference type="RefSeq" id="WP_003513422.1">
    <property type="nucleotide sequence ID" value="NZ_CP013828.1"/>
</dbReference>
<feature type="transmembrane region" description="Helical" evidence="1">
    <location>
        <begin position="9"/>
        <end position="29"/>
    </location>
</feature>
<protein>
    <submittedName>
        <fullName evidence="3">Regulatory protein YycI of two-component signal transduction system YycFG</fullName>
    </submittedName>
</protein>
<name>A0AB36TK55_ACETH</name>
<evidence type="ECO:0000313" key="4">
    <source>
        <dbReference type="Proteomes" id="UP000223596"/>
    </source>
</evidence>
<keyword evidence="1" id="KW-0812">Transmembrane</keyword>
<proteinExistence type="predicted"/>
<evidence type="ECO:0000256" key="1">
    <source>
        <dbReference type="SAM" id="Phobius"/>
    </source>
</evidence>
<dbReference type="InterPro" id="IPR018604">
    <property type="entry name" value="YycI-like"/>
</dbReference>
<feature type="domain" description="Regulatory protein YycH-like" evidence="2">
    <location>
        <begin position="30"/>
        <end position="272"/>
    </location>
</feature>
<dbReference type="AlphaFoldDB" id="A0AB36TK55"/>
<keyword evidence="1" id="KW-0472">Membrane</keyword>
<dbReference type="Proteomes" id="UP000223596">
    <property type="component" value="Unassembled WGS sequence"/>
</dbReference>
<comment type="caution">
    <text evidence="3">The sequence shown here is derived from an EMBL/GenBank/DDBJ whole genome shotgun (WGS) entry which is preliminary data.</text>
</comment>
<dbReference type="GO" id="GO:0016020">
    <property type="term" value="C:membrane"/>
    <property type="evidence" value="ECO:0007669"/>
    <property type="project" value="InterPro"/>
</dbReference>
<sequence>MDWAKTKNIFIMLFFLLNVFLSIILIYTLNGNNITKDTIDDARQALAERGVAIICDIPDFNGSVGTLTYHDAGFDKKKVIENLLGDKKSSENLARLPNIKYEDKELSFPDQYSFVFRDGSPERTLHDLNSAENVLNLVSNMLKGTGVPVTDYHLDTVEEEGNLKTYVFKQKYKGFWIHENHITVGLSDKGIAYLEVRYRKINGIINSKKIMPVYQVLIHHHDSIRNITITRIDLGFKEHKMEDGSRELDDIPVWRIEYKNQGKKQNKFFKAYDGTEIE</sequence>
<reference evidence="3 4" key="1">
    <citation type="submission" date="2017-09" db="EMBL/GenBank/DDBJ databases">
        <title>Evaluation of Pacific Biosciences Sequencing Technology to Finishing C. thermocellum Genome Sequences.</title>
        <authorList>
            <person name="Brown S."/>
        </authorList>
    </citation>
    <scope>NUCLEOTIDE SEQUENCE [LARGE SCALE GENOMIC DNA]</scope>
    <source>
        <strain evidence="3 4">AD2</strain>
    </source>
</reference>
<accession>A0AB36TK55</accession>
<dbReference type="Pfam" id="PF09648">
    <property type="entry name" value="YycI"/>
    <property type="match status" value="1"/>
</dbReference>
<organism evidence="3 4">
    <name type="scientific">Acetivibrio thermocellus AD2</name>
    <dbReference type="NCBI Taxonomy" id="1138384"/>
    <lineage>
        <taxon>Bacteria</taxon>
        <taxon>Bacillati</taxon>
        <taxon>Bacillota</taxon>
        <taxon>Clostridia</taxon>
        <taxon>Eubacteriales</taxon>
        <taxon>Oscillospiraceae</taxon>
        <taxon>Acetivibrio</taxon>
    </lineage>
</organism>
<dbReference type="EMBL" id="PDBW01000001">
    <property type="protein sequence ID" value="PFH04287.1"/>
    <property type="molecule type" value="Genomic_DNA"/>
</dbReference>
<evidence type="ECO:0000313" key="3">
    <source>
        <dbReference type="EMBL" id="PFH04287.1"/>
    </source>
</evidence>
<keyword evidence="1" id="KW-1133">Transmembrane helix</keyword>
<evidence type="ECO:0000259" key="2">
    <source>
        <dbReference type="Pfam" id="PF09648"/>
    </source>
</evidence>